<dbReference type="Proteomes" id="UP001189122">
    <property type="component" value="Unassembled WGS sequence"/>
</dbReference>
<dbReference type="SUPFAM" id="SSF50978">
    <property type="entry name" value="WD40 repeat-like"/>
    <property type="match status" value="1"/>
</dbReference>
<dbReference type="InterPro" id="IPR015943">
    <property type="entry name" value="WD40/YVTN_repeat-like_dom_sf"/>
</dbReference>
<dbReference type="SMART" id="SM00320">
    <property type="entry name" value="WD40"/>
    <property type="match status" value="3"/>
</dbReference>
<dbReference type="Pfam" id="PF00400">
    <property type="entry name" value="WD40"/>
    <property type="match status" value="1"/>
</dbReference>
<dbReference type="InterPro" id="IPR036322">
    <property type="entry name" value="WD40_repeat_dom_sf"/>
</dbReference>
<proteinExistence type="predicted"/>
<keyword evidence="3" id="KW-1185">Reference proteome</keyword>
<evidence type="ECO:0000313" key="3">
    <source>
        <dbReference type="Proteomes" id="UP001189122"/>
    </source>
</evidence>
<sequence length="303" mass="32334">MDFQLCSVISPTATREVSDVLGPSSSTPPTSPSSRRPAREEPPLSDHAASCSFYICTPAKLSSLRWKPDGSDRVVGAGDYDGVVTEYDLERRVPVFERDEHDGRRVWSVDYSRWLPQLGGSASDDGTAQLWDSRCGGHRLLSFDPSGGPLVGMGCADRRAYVYDLRMTAAPVTVFRGHHRTVTYVRFTGGGKVVSAAPTGARAYEGHLNTRSFVGLSVWKSGGLLACGSETNQVFVYDVRWGEPIWVGGFDAAEEDGAGDSSAVSAGGRPAETPAPSSPALPTASCRFSAAGRNRGPSDLHFG</sequence>
<name>A0A7I8IEW0_SPIIN</name>
<dbReference type="EMBL" id="LR743589">
    <property type="protein sequence ID" value="CAA2615930.1"/>
    <property type="molecule type" value="Genomic_DNA"/>
</dbReference>
<dbReference type="AlphaFoldDB" id="A0A7I8IEW0"/>
<reference evidence="2 3" key="1">
    <citation type="submission" date="2019-12" db="EMBL/GenBank/DDBJ databases">
        <authorList>
            <person name="Scholz U."/>
            <person name="Mascher M."/>
            <person name="Fiebig A."/>
        </authorList>
    </citation>
    <scope>NUCLEOTIDE SEQUENCE</scope>
</reference>
<feature type="compositionally biased region" description="Low complexity" evidence="1">
    <location>
        <begin position="259"/>
        <end position="285"/>
    </location>
</feature>
<evidence type="ECO:0000313" key="2">
    <source>
        <dbReference type="EMBL" id="CAA2615930.1"/>
    </source>
</evidence>
<dbReference type="EMBL" id="CACRZD030000002">
    <property type="protein sequence ID" value="CAA6655633.1"/>
    <property type="molecule type" value="Genomic_DNA"/>
</dbReference>
<dbReference type="InterPro" id="IPR044616">
    <property type="entry name" value="RUP1/2"/>
</dbReference>
<accession>A0A7I8IEW0</accession>
<dbReference type="GO" id="GO:0010224">
    <property type="term" value="P:response to UV-B"/>
    <property type="evidence" value="ECO:0007669"/>
    <property type="project" value="TreeGrafter"/>
</dbReference>
<organism evidence="2">
    <name type="scientific">Spirodela intermedia</name>
    <name type="common">Intermediate duckweed</name>
    <dbReference type="NCBI Taxonomy" id="51605"/>
    <lineage>
        <taxon>Eukaryota</taxon>
        <taxon>Viridiplantae</taxon>
        <taxon>Streptophyta</taxon>
        <taxon>Embryophyta</taxon>
        <taxon>Tracheophyta</taxon>
        <taxon>Spermatophyta</taxon>
        <taxon>Magnoliopsida</taxon>
        <taxon>Liliopsida</taxon>
        <taxon>Araceae</taxon>
        <taxon>Lemnoideae</taxon>
        <taxon>Spirodela</taxon>
    </lineage>
</organism>
<gene>
    <name evidence="2" type="ORF">SI7747_02002173</name>
</gene>
<feature type="region of interest" description="Disordered" evidence="1">
    <location>
        <begin position="256"/>
        <end position="303"/>
    </location>
</feature>
<evidence type="ECO:0000256" key="1">
    <source>
        <dbReference type="SAM" id="MobiDB-lite"/>
    </source>
</evidence>
<feature type="region of interest" description="Disordered" evidence="1">
    <location>
        <begin position="16"/>
        <end position="45"/>
    </location>
</feature>
<feature type="compositionally biased region" description="Low complexity" evidence="1">
    <location>
        <begin position="23"/>
        <end position="35"/>
    </location>
</feature>
<dbReference type="InterPro" id="IPR001680">
    <property type="entry name" value="WD40_rpt"/>
</dbReference>
<dbReference type="PANTHER" id="PTHR45389">
    <property type="entry name" value="WD REPEAT-CONTAINING PROTEIN RUP1"/>
    <property type="match status" value="1"/>
</dbReference>
<dbReference type="PANTHER" id="PTHR45389:SF1">
    <property type="entry name" value="WD REPEAT-CONTAINING PROTEIN RUP1"/>
    <property type="match status" value="1"/>
</dbReference>
<protein>
    <submittedName>
        <fullName evidence="2">Uncharacterized protein</fullName>
    </submittedName>
</protein>
<dbReference type="Gene3D" id="2.130.10.10">
    <property type="entry name" value="YVTN repeat-like/Quinoprotein amine dehydrogenase"/>
    <property type="match status" value="1"/>
</dbReference>